<reference evidence="2" key="1">
    <citation type="submission" date="2021-08" db="EMBL/GenBank/DDBJ databases">
        <title>WGS assembly of Ceratopteris richardii.</title>
        <authorList>
            <person name="Marchant D.B."/>
            <person name="Chen G."/>
            <person name="Jenkins J."/>
            <person name="Shu S."/>
            <person name="Leebens-Mack J."/>
            <person name="Grimwood J."/>
            <person name="Schmutz J."/>
            <person name="Soltis P."/>
            <person name="Soltis D."/>
            <person name="Chen Z.-H."/>
        </authorList>
    </citation>
    <scope>NUCLEOTIDE SEQUENCE</scope>
    <source>
        <strain evidence="2">Whitten #5841</strain>
        <tissue evidence="2">Leaf</tissue>
    </source>
</reference>
<keyword evidence="1" id="KW-0812">Transmembrane</keyword>
<evidence type="ECO:0008006" key="4">
    <source>
        <dbReference type="Google" id="ProtNLM"/>
    </source>
</evidence>
<keyword evidence="1" id="KW-1133">Transmembrane helix</keyword>
<organism evidence="2 3">
    <name type="scientific">Ceratopteris richardii</name>
    <name type="common">Triangle waterfern</name>
    <dbReference type="NCBI Taxonomy" id="49495"/>
    <lineage>
        <taxon>Eukaryota</taxon>
        <taxon>Viridiplantae</taxon>
        <taxon>Streptophyta</taxon>
        <taxon>Embryophyta</taxon>
        <taxon>Tracheophyta</taxon>
        <taxon>Polypodiopsida</taxon>
        <taxon>Polypodiidae</taxon>
        <taxon>Polypodiales</taxon>
        <taxon>Pteridineae</taxon>
        <taxon>Pteridaceae</taxon>
        <taxon>Parkerioideae</taxon>
        <taxon>Ceratopteris</taxon>
    </lineage>
</organism>
<dbReference type="PANTHER" id="PTHR32026:SF27">
    <property type="entry name" value="METHYLTRANSFERASE FKBM DOMAIN-CONTAINING PROTEIN-RELATED"/>
    <property type="match status" value="1"/>
</dbReference>
<keyword evidence="1" id="KW-0472">Membrane</keyword>
<evidence type="ECO:0000256" key="1">
    <source>
        <dbReference type="SAM" id="Phobius"/>
    </source>
</evidence>
<accession>A0A8T2V4E4</accession>
<dbReference type="InterPro" id="IPR026913">
    <property type="entry name" value="METTL24"/>
</dbReference>
<evidence type="ECO:0000313" key="3">
    <source>
        <dbReference type="Proteomes" id="UP000825935"/>
    </source>
</evidence>
<name>A0A8T2V4E4_CERRI</name>
<dbReference type="EMBL" id="CM035408">
    <property type="protein sequence ID" value="KAH7442080.1"/>
    <property type="molecule type" value="Genomic_DNA"/>
</dbReference>
<dbReference type="AlphaFoldDB" id="A0A8T2V4E4"/>
<gene>
    <name evidence="2" type="ORF">KP509_03G069400</name>
</gene>
<dbReference type="Proteomes" id="UP000825935">
    <property type="component" value="Chromosome 3"/>
</dbReference>
<sequence>MGSVSLVHPWILYFCIAFLTCYVVLDLIANHSDLEFPDLLSCSSSSSVLLGNSNASGGNAVVDEPAVCRTLEGHLDIDLASLRQKHVDLNPQTVPSRQAEDPWRQMKWVGPAATCRVRGHLIERLDPALNFRRGFSLRFASDVEDKTHLLPWLLPSRVNLNNRRRRVYLDLGANAFSTSITWFLRMYPVDFTEMHAFEVDTHLLRKPEAGFNEGSNYAPPNQWSKMLKETAGVPSWMLSRIRVYNQFVSDGDDALQNAVNITRFMKEELSLKPEDTVVVKMDIEGSEWPILRRWMQDPDMSSIVDELFVEVHYDHPSMRGYHWARFSPTTREQALTLLADLRFHGFFVHAWP</sequence>
<dbReference type="OMA" id="PSMWDYH"/>
<proteinExistence type="predicted"/>
<dbReference type="OrthoDB" id="10006218at2759"/>
<feature type="transmembrane region" description="Helical" evidence="1">
    <location>
        <begin position="6"/>
        <end position="25"/>
    </location>
</feature>
<evidence type="ECO:0000313" key="2">
    <source>
        <dbReference type="EMBL" id="KAH7442080.1"/>
    </source>
</evidence>
<comment type="caution">
    <text evidence="2">The sequence shown here is derived from an EMBL/GenBank/DDBJ whole genome shotgun (WGS) entry which is preliminary data.</text>
</comment>
<protein>
    <recommendedName>
        <fullName evidence="4">Methyltransferase FkbM domain-containing protein</fullName>
    </recommendedName>
</protein>
<keyword evidence="3" id="KW-1185">Reference proteome</keyword>
<dbReference type="PANTHER" id="PTHR32026">
    <property type="entry name" value="METHYLTRANSFERASE-LIKE PROTEIN 24"/>
    <property type="match status" value="1"/>
</dbReference>